<name>A0A1X2HSS9_SYNRA</name>
<reference evidence="2 3" key="1">
    <citation type="submission" date="2016-07" db="EMBL/GenBank/DDBJ databases">
        <title>Pervasive Adenine N6-methylation of Active Genes in Fungi.</title>
        <authorList>
            <consortium name="DOE Joint Genome Institute"/>
            <person name="Mondo S.J."/>
            <person name="Dannebaum R.O."/>
            <person name="Kuo R.C."/>
            <person name="Labutti K."/>
            <person name="Haridas S."/>
            <person name="Kuo A."/>
            <person name="Salamov A."/>
            <person name="Ahrendt S.R."/>
            <person name="Lipzen A."/>
            <person name="Sullivan W."/>
            <person name="Andreopoulos W.B."/>
            <person name="Clum A."/>
            <person name="Lindquist E."/>
            <person name="Daum C."/>
            <person name="Ramamoorthy G.K."/>
            <person name="Gryganskyi A."/>
            <person name="Culley D."/>
            <person name="Magnuson J.K."/>
            <person name="James T.Y."/>
            <person name="O'Malley M.A."/>
            <person name="Stajich J.E."/>
            <person name="Spatafora J.W."/>
            <person name="Visel A."/>
            <person name="Grigoriev I.V."/>
        </authorList>
    </citation>
    <scope>NUCLEOTIDE SEQUENCE [LARGE SCALE GENOMIC DNA]</scope>
    <source>
        <strain evidence="2 3">NRRL 2496</strain>
    </source>
</reference>
<sequence>MSQKRPASAFEWPPPSRSTSQTQKDFTVHDLLDRYQHDPEILKLALVAKAEEDKKRTMHDTLQVELLRVQQRELDLNYYYHYYRHHQAPSSALFSEAPRSAYQQEPHTAHPLCSPRKRTHEDDEPMSHDRVMQALKAKIRRNTHHRKSSAFPSPRSANKPVLPPIDTSVGRLTLPPLNHPPPPPPPPSHHPHHHTNQKSLGAGARIPPPPPPAPSNHHHHPNTRRVKSLSPPLPTPAHT</sequence>
<proteinExistence type="predicted"/>
<dbReference type="InParanoid" id="A0A1X2HSS9"/>
<gene>
    <name evidence="2" type="ORF">BCR43DRAFT_481866</name>
</gene>
<feature type="compositionally biased region" description="Basic residues" evidence="1">
    <location>
        <begin position="216"/>
        <end position="227"/>
    </location>
</feature>
<dbReference type="AlphaFoldDB" id="A0A1X2HSS9"/>
<protein>
    <submittedName>
        <fullName evidence="2">Uncharacterized protein</fullName>
    </submittedName>
</protein>
<keyword evidence="3" id="KW-1185">Reference proteome</keyword>
<evidence type="ECO:0000313" key="2">
    <source>
        <dbReference type="EMBL" id="ORZ02630.1"/>
    </source>
</evidence>
<evidence type="ECO:0000256" key="1">
    <source>
        <dbReference type="SAM" id="MobiDB-lite"/>
    </source>
</evidence>
<feature type="compositionally biased region" description="Pro residues" evidence="1">
    <location>
        <begin position="177"/>
        <end position="188"/>
    </location>
</feature>
<feature type="region of interest" description="Disordered" evidence="1">
    <location>
        <begin position="98"/>
        <end position="127"/>
    </location>
</feature>
<organism evidence="2 3">
    <name type="scientific">Syncephalastrum racemosum</name>
    <name type="common">Filamentous fungus</name>
    <dbReference type="NCBI Taxonomy" id="13706"/>
    <lineage>
        <taxon>Eukaryota</taxon>
        <taxon>Fungi</taxon>
        <taxon>Fungi incertae sedis</taxon>
        <taxon>Mucoromycota</taxon>
        <taxon>Mucoromycotina</taxon>
        <taxon>Mucoromycetes</taxon>
        <taxon>Mucorales</taxon>
        <taxon>Syncephalastraceae</taxon>
        <taxon>Syncephalastrum</taxon>
    </lineage>
</organism>
<comment type="caution">
    <text evidence="2">The sequence shown here is derived from an EMBL/GenBank/DDBJ whole genome shotgun (WGS) entry which is preliminary data.</text>
</comment>
<dbReference type="OrthoDB" id="2272836at2759"/>
<dbReference type="EMBL" id="MCGN01000001">
    <property type="protein sequence ID" value="ORZ02630.1"/>
    <property type="molecule type" value="Genomic_DNA"/>
</dbReference>
<dbReference type="STRING" id="13706.A0A1X2HSS9"/>
<feature type="region of interest" description="Disordered" evidence="1">
    <location>
        <begin position="140"/>
        <end position="239"/>
    </location>
</feature>
<dbReference type="Proteomes" id="UP000242180">
    <property type="component" value="Unassembled WGS sequence"/>
</dbReference>
<accession>A0A1X2HSS9</accession>
<evidence type="ECO:0000313" key="3">
    <source>
        <dbReference type="Proteomes" id="UP000242180"/>
    </source>
</evidence>
<dbReference type="OMA" id="SAFEWPP"/>
<feature type="region of interest" description="Disordered" evidence="1">
    <location>
        <begin position="1"/>
        <end position="24"/>
    </location>
</feature>